<name>A0A937KAF2_9BACT</name>
<dbReference type="Gene3D" id="1.20.1280.290">
    <property type="match status" value="1"/>
</dbReference>
<evidence type="ECO:0000256" key="1">
    <source>
        <dbReference type="ARBA" id="ARBA00004141"/>
    </source>
</evidence>
<dbReference type="Proteomes" id="UP000614216">
    <property type="component" value="Unassembled WGS sequence"/>
</dbReference>
<organism evidence="6 7">
    <name type="scientific">Fulvivirga marina</name>
    <dbReference type="NCBI Taxonomy" id="2494733"/>
    <lineage>
        <taxon>Bacteria</taxon>
        <taxon>Pseudomonadati</taxon>
        <taxon>Bacteroidota</taxon>
        <taxon>Cytophagia</taxon>
        <taxon>Cytophagales</taxon>
        <taxon>Fulvivirgaceae</taxon>
        <taxon>Fulvivirga</taxon>
    </lineage>
</organism>
<keyword evidence="4 5" id="KW-0472">Membrane</keyword>
<dbReference type="Pfam" id="PF04193">
    <property type="entry name" value="PQ-loop"/>
    <property type="match status" value="1"/>
</dbReference>
<evidence type="ECO:0000256" key="2">
    <source>
        <dbReference type="ARBA" id="ARBA00022692"/>
    </source>
</evidence>
<keyword evidence="7" id="KW-1185">Reference proteome</keyword>
<dbReference type="GO" id="GO:0016020">
    <property type="term" value="C:membrane"/>
    <property type="evidence" value="ECO:0007669"/>
    <property type="project" value="UniProtKB-SubCell"/>
</dbReference>
<evidence type="ECO:0000313" key="6">
    <source>
        <dbReference type="EMBL" id="MBL6445336.1"/>
    </source>
</evidence>
<evidence type="ECO:0000256" key="3">
    <source>
        <dbReference type="ARBA" id="ARBA00022989"/>
    </source>
</evidence>
<evidence type="ECO:0000256" key="5">
    <source>
        <dbReference type="SAM" id="Phobius"/>
    </source>
</evidence>
<feature type="transmembrane region" description="Helical" evidence="5">
    <location>
        <begin position="59"/>
        <end position="79"/>
    </location>
</feature>
<protein>
    <recommendedName>
        <fullName evidence="8">MtN3 and saliva related transmembrane protein</fullName>
    </recommendedName>
</protein>
<keyword evidence="2 5" id="KW-0812">Transmembrane</keyword>
<dbReference type="AlphaFoldDB" id="A0A937KAF2"/>
<dbReference type="RefSeq" id="WP_202854869.1">
    <property type="nucleotide sequence ID" value="NZ_JAEUGD010000004.1"/>
</dbReference>
<feature type="transmembrane region" description="Helical" evidence="5">
    <location>
        <begin position="36"/>
        <end position="53"/>
    </location>
</feature>
<dbReference type="InterPro" id="IPR006603">
    <property type="entry name" value="PQ-loop_rpt"/>
</dbReference>
<comment type="caution">
    <text evidence="6">The sequence shown here is derived from an EMBL/GenBank/DDBJ whole genome shotgun (WGS) entry which is preliminary data.</text>
</comment>
<comment type="subcellular location">
    <subcellularLocation>
        <location evidence="1">Membrane</location>
        <topology evidence="1">Multi-pass membrane protein</topology>
    </subcellularLocation>
</comment>
<sequence length="97" mass="10978">MNWIEIAGHTGALLSSITFIPQVYKVWKTKSVGDLSLYMMLIVFTSTLVWLAYGVALNLWPVILANGFICFLSILLLYFKFAFSRKVIVVAKVKESE</sequence>
<dbReference type="SMART" id="SM00679">
    <property type="entry name" value="CTNS"/>
    <property type="match status" value="1"/>
</dbReference>
<dbReference type="EMBL" id="JAEUGD010000004">
    <property type="protein sequence ID" value="MBL6445336.1"/>
    <property type="molecule type" value="Genomic_DNA"/>
</dbReference>
<evidence type="ECO:0000313" key="7">
    <source>
        <dbReference type="Proteomes" id="UP000614216"/>
    </source>
</evidence>
<proteinExistence type="predicted"/>
<evidence type="ECO:0008006" key="8">
    <source>
        <dbReference type="Google" id="ProtNLM"/>
    </source>
</evidence>
<gene>
    <name evidence="6" type="ORF">JMN32_03390</name>
</gene>
<accession>A0A937KAF2</accession>
<evidence type="ECO:0000256" key="4">
    <source>
        <dbReference type="ARBA" id="ARBA00023136"/>
    </source>
</evidence>
<keyword evidence="3 5" id="KW-1133">Transmembrane helix</keyword>
<reference evidence="6" key="1">
    <citation type="submission" date="2021-01" db="EMBL/GenBank/DDBJ databases">
        <title>Fulvivirga kasyanovii gen. nov., sp nov., a novel member of the phylum Bacteroidetes isolated from seawater in a mussel farm.</title>
        <authorList>
            <person name="Zhao L.-H."/>
            <person name="Wang Z.-J."/>
        </authorList>
    </citation>
    <scope>NUCLEOTIDE SEQUENCE</scope>
    <source>
        <strain evidence="6">29W222</strain>
    </source>
</reference>